<protein>
    <submittedName>
        <fullName evidence="2">Uncharacterized protein</fullName>
    </submittedName>
</protein>
<feature type="transmembrane region" description="Helical" evidence="1">
    <location>
        <begin position="44"/>
        <end position="63"/>
    </location>
</feature>
<name>A0ABS8YU77_9RHOB</name>
<dbReference type="Proteomes" id="UP001521181">
    <property type="component" value="Unassembled WGS sequence"/>
</dbReference>
<accession>A0ABS8YU77</accession>
<keyword evidence="1" id="KW-1133">Transmembrane helix</keyword>
<evidence type="ECO:0000256" key="1">
    <source>
        <dbReference type="SAM" id="Phobius"/>
    </source>
</evidence>
<gene>
    <name evidence="2" type="ORF">LZA78_07950</name>
</gene>
<evidence type="ECO:0000313" key="3">
    <source>
        <dbReference type="Proteomes" id="UP001521181"/>
    </source>
</evidence>
<keyword evidence="3" id="KW-1185">Reference proteome</keyword>
<reference evidence="2 3" key="1">
    <citation type="submission" date="2021-12" db="EMBL/GenBank/DDBJ databases">
        <title>Sinirhodobacter sp. WL0062 is a bacterium isolated from seawater.</title>
        <authorList>
            <person name="Wang L."/>
            <person name="He W."/>
            <person name="Zhang D.-F."/>
        </authorList>
    </citation>
    <scope>NUCLEOTIDE SEQUENCE [LARGE SCALE GENOMIC DNA]</scope>
    <source>
        <strain evidence="2 3">WL0062</strain>
    </source>
</reference>
<comment type="caution">
    <text evidence="2">The sequence shown here is derived from an EMBL/GenBank/DDBJ whole genome shotgun (WGS) entry which is preliminary data.</text>
</comment>
<feature type="transmembrane region" description="Helical" evidence="1">
    <location>
        <begin position="21"/>
        <end position="38"/>
    </location>
</feature>
<feature type="transmembrane region" description="Helical" evidence="1">
    <location>
        <begin position="117"/>
        <end position="137"/>
    </location>
</feature>
<organism evidence="2 3">
    <name type="scientific">Rhodobacter flavimaris</name>
    <dbReference type="NCBI Taxonomy" id="2907145"/>
    <lineage>
        <taxon>Bacteria</taxon>
        <taxon>Pseudomonadati</taxon>
        <taxon>Pseudomonadota</taxon>
        <taxon>Alphaproteobacteria</taxon>
        <taxon>Rhodobacterales</taxon>
        <taxon>Rhodobacter group</taxon>
        <taxon>Rhodobacter</taxon>
    </lineage>
</organism>
<dbReference type="RefSeq" id="WP_233676403.1">
    <property type="nucleotide sequence ID" value="NZ_JAJUOS010000005.1"/>
</dbReference>
<sequence>MKFLSKTSEMMHASSARLTGLHGIGVFAAGFVLMPMAIMRGENIFLLAAVLFGSLIPSMGLAMRHRVPDWLYHPVGINQALMAHILLTVALLIEIGASAAVILLLPVESMAEAQGLMIFAVIPLTIYWEMSFLALMLTPITKAFRVATAKLSQVLAGPAIPQTIAVHNGT</sequence>
<feature type="transmembrane region" description="Helical" evidence="1">
    <location>
        <begin position="84"/>
        <end position="105"/>
    </location>
</feature>
<keyword evidence="1" id="KW-0472">Membrane</keyword>
<evidence type="ECO:0000313" key="2">
    <source>
        <dbReference type="EMBL" id="MCE5973409.1"/>
    </source>
</evidence>
<dbReference type="EMBL" id="JAJUOS010000005">
    <property type="protein sequence ID" value="MCE5973409.1"/>
    <property type="molecule type" value="Genomic_DNA"/>
</dbReference>
<proteinExistence type="predicted"/>
<keyword evidence="1" id="KW-0812">Transmembrane</keyword>